<reference evidence="2 3" key="1">
    <citation type="submission" date="2014-04" db="EMBL/GenBank/DDBJ databases">
        <title>Evolutionary Origins and Diversification of the Mycorrhizal Mutualists.</title>
        <authorList>
            <consortium name="DOE Joint Genome Institute"/>
            <consortium name="Mycorrhizal Genomics Consortium"/>
            <person name="Kohler A."/>
            <person name="Kuo A."/>
            <person name="Nagy L.G."/>
            <person name="Floudas D."/>
            <person name="Copeland A."/>
            <person name="Barry K.W."/>
            <person name="Cichocki N."/>
            <person name="Veneault-Fourrey C."/>
            <person name="LaButti K."/>
            <person name="Lindquist E.A."/>
            <person name="Lipzen A."/>
            <person name="Lundell T."/>
            <person name="Morin E."/>
            <person name="Murat C."/>
            <person name="Riley R."/>
            <person name="Ohm R."/>
            <person name="Sun H."/>
            <person name="Tunlid A."/>
            <person name="Henrissat B."/>
            <person name="Grigoriev I.V."/>
            <person name="Hibbett D.S."/>
            <person name="Martin F."/>
        </authorList>
    </citation>
    <scope>NUCLEOTIDE SEQUENCE [LARGE SCALE GENOMIC DNA]</scope>
    <source>
        <strain evidence="2 3">Koide BX008</strain>
    </source>
</reference>
<dbReference type="Proteomes" id="UP000054549">
    <property type="component" value="Unassembled WGS sequence"/>
</dbReference>
<organism evidence="2 3">
    <name type="scientific">Amanita muscaria (strain Koide BX008)</name>
    <dbReference type="NCBI Taxonomy" id="946122"/>
    <lineage>
        <taxon>Eukaryota</taxon>
        <taxon>Fungi</taxon>
        <taxon>Dikarya</taxon>
        <taxon>Basidiomycota</taxon>
        <taxon>Agaricomycotina</taxon>
        <taxon>Agaricomycetes</taxon>
        <taxon>Agaricomycetidae</taxon>
        <taxon>Agaricales</taxon>
        <taxon>Pluteineae</taxon>
        <taxon>Amanitaceae</taxon>
        <taxon>Amanita</taxon>
    </lineage>
</organism>
<feature type="compositionally biased region" description="Low complexity" evidence="1">
    <location>
        <begin position="112"/>
        <end position="133"/>
    </location>
</feature>
<dbReference type="InParanoid" id="A0A0C2TW34"/>
<evidence type="ECO:0000313" key="2">
    <source>
        <dbReference type="EMBL" id="KIL71624.1"/>
    </source>
</evidence>
<dbReference type="OrthoDB" id="3032312at2759"/>
<dbReference type="AlphaFoldDB" id="A0A0C2TW34"/>
<evidence type="ECO:0000256" key="1">
    <source>
        <dbReference type="SAM" id="MobiDB-lite"/>
    </source>
</evidence>
<dbReference type="EMBL" id="KN818222">
    <property type="protein sequence ID" value="KIL71624.1"/>
    <property type="molecule type" value="Genomic_DNA"/>
</dbReference>
<feature type="region of interest" description="Disordered" evidence="1">
    <location>
        <begin position="111"/>
        <end position="145"/>
    </location>
</feature>
<gene>
    <name evidence="2" type="ORF">M378DRAFT_174848</name>
</gene>
<keyword evidence="3" id="KW-1185">Reference proteome</keyword>
<dbReference type="HOGENOM" id="CLU_1137755_0_0_1"/>
<protein>
    <submittedName>
        <fullName evidence="2">Uncharacterized protein</fullName>
    </submittedName>
</protein>
<name>A0A0C2TW34_AMAMK</name>
<evidence type="ECO:0000313" key="3">
    <source>
        <dbReference type="Proteomes" id="UP000054549"/>
    </source>
</evidence>
<proteinExistence type="predicted"/>
<accession>A0A0C2TW34</accession>
<sequence length="244" mass="26961">MQEFDDVTFNYLPYPVQNSGGAYCANAHSFQQASSKPYPANGQVRSHTYGYANAVWSPWEVPNHQAHPMMPTSQIRSSAGHVAIPAMFHLPPPYPAETIDITPINREIDYWDLSSPQDNSSPSLSSDTTSSPSPRLPSPPAQQPLIIHQPRPYRRIPIISLTQLASACEETDNNRIQSDSALSPLPFEYLDFHTDPSPPGLHQSLSQYTLPGSTSSQALKSQPSKTKDRSIFCSCGCMEHYICS</sequence>